<organism evidence="4 5">
    <name type="scientific">Coffea canephora</name>
    <name type="common">Robusta coffee</name>
    <dbReference type="NCBI Taxonomy" id="49390"/>
    <lineage>
        <taxon>Eukaryota</taxon>
        <taxon>Viridiplantae</taxon>
        <taxon>Streptophyta</taxon>
        <taxon>Embryophyta</taxon>
        <taxon>Tracheophyta</taxon>
        <taxon>Spermatophyta</taxon>
        <taxon>Magnoliopsida</taxon>
        <taxon>eudicotyledons</taxon>
        <taxon>Gunneridae</taxon>
        <taxon>Pentapetalae</taxon>
        <taxon>asterids</taxon>
        <taxon>lamiids</taxon>
        <taxon>Gentianales</taxon>
        <taxon>Rubiaceae</taxon>
        <taxon>Ixoroideae</taxon>
        <taxon>Gardenieae complex</taxon>
        <taxon>Bertiereae - Coffeeae clade</taxon>
        <taxon>Coffeeae</taxon>
        <taxon>Coffea</taxon>
    </lineage>
</organism>
<dbReference type="CDD" id="cd06464">
    <property type="entry name" value="ACD_sHsps-like"/>
    <property type="match status" value="1"/>
</dbReference>
<sequence length="189" mass="20668">MAFLMAMRRTAASPASSTLFTRFLNGTVLKPSAAGVAPVTTSSITSSIPIILGDEPRVTLNALGGSYPRSEQFPIDRGGYSDEYINPFQTSGSRGAYEINHVDEGLYVRMEMPGIGKEDVKVWNEYGTVYVKGIGNNKQSRFEKLRRAYSATIEIPSDTFHAGKIEVDVKNGVLRMLIPNKESTNLGQV</sequence>
<dbReference type="PANTHER" id="PTHR46991">
    <property type="entry name" value="23.5 KDA HEAT SHOCK PROTEIN, MITOCHONDRIAL"/>
    <property type="match status" value="1"/>
</dbReference>
<dbReference type="OMA" id="YVRMEMP"/>
<dbReference type="EMBL" id="HG739125">
    <property type="protein sequence ID" value="CDP09953.1"/>
    <property type="molecule type" value="Genomic_DNA"/>
</dbReference>
<dbReference type="Gene3D" id="2.60.40.790">
    <property type="match status" value="1"/>
</dbReference>
<dbReference type="Gramene" id="CDP09953">
    <property type="protein sequence ID" value="CDP09953"/>
    <property type="gene ID" value="GSCOC_T00030465001"/>
</dbReference>
<dbReference type="PANTHER" id="PTHR46991:SF7">
    <property type="entry name" value="HEAT SHOCK 22 KDA PROTEIN, MITOCHONDRIAL-LIKE"/>
    <property type="match status" value="1"/>
</dbReference>
<dbReference type="AlphaFoldDB" id="A0A068UQR1"/>
<protein>
    <recommendedName>
        <fullName evidence="3">SHSP domain-containing protein</fullName>
    </recommendedName>
</protein>
<dbReference type="Pfam" id="PF00011">
    <property type="entry name" value="HSP20"/>
    <property type="match status" value="1"/>
</dbReference>
<evidence type="ECO:0000259" key="3">
    <source>
        <dbReference type="PROSITE" id="PS01031"/>
    </source>
</evidence>
<dbReference type="PROSITE" id="PS01031">
    <property type="entry name" value="SHSP"/>
    <property type="match status" value="1"/>
</dbReference>
<feature type="domain" description="SHSP" evidence="3">
    <location>
        <begin position="88"/>
        <end position="189"/>
    </location>
</feature>
<dbReference type="InterPro" id="IPR008978">
    <property type="entry name" value="HSP20-like_chaperone"/>
</dbReference>
<evidence type="ECO:0000313" key="5">
    <source>
        <dbReference type="Proteomes" id="UP000295252"/>
    </source>
</evidence>
<dbReference type="SUPFAM" id="SSF49764">
    <property type="entry name" value="HSP20-like chaperones"/>
    <property type="match status" value="1"/>
</dbReference>
<dbReference type="InterPro" id="IPR044656">
    <property type="entry name" value="HSP14.7/HSP23.5/HSP23.6-like"/>
</dbReference>
<reference evidence="5" key="1">
    <citation type="journal article" date="2014" name="Science">
        <title>The coffee genome provides insight into the convergent evolution of caffeine biosynthesis.</title>
        <authorList>
            <person name="Denoeud F."/>
            <person name="Carretero-Paulet L."/>
            <person name="Dereeper A."/>
            <person name="Droc G."/>
            <person name="Guyot R."/>
            <person name="Pietrella M."/>
            <person name="Zheng C."/>
            <person name="Alberti A."/>
            <person name="Anthony F."/>
            <person name="Aprea G."/>
            <person name="Aury J.M."/>
            <person name="Bento P."/>
            <person name="Bernard M."/>
            <person name="Bocs S."/>
            <person name="Campa C."/>
            <person name="Cenci A."/>
            <person name="Combes M.C."/>
            <person name="Crouzillat D."/>
            <person name="Da Silva C."/>
            <person name="Daddiego L."/>
            <person name="De Bellis F."/>
            <person name="Dussert S."/>
            <person name="Garsmeur O."/>
            <person name="Gayraud T."/>
            <person name="Guignon V."/>
            <person name="Jahn K."/>
            <person name="Jamilloux V."/>
            <person name="Joet T."/>
            <person name="Labadie K."/>
            <person name="Lan T."/>
            <person name="Leclercq J."/>
            <person name="Lepelley M."/>
            <person name="Leroy T."/>
            <person name="Li L.T."/>
            <person name="Librado P."/>
            <person name="Lopez L."/>
            <person name="Munoz A."/>
            <person name="Noel B."/>
            <person name="Pallavicini A."/>
            <person name="Perrotta G."/>
            <person name="Poncet V."/>
            <person name="Pot D."/>
            <person name="Priyono X."/>
            <person name="Rigoreau M."/>
            <person name="Rouard M."/>
            <person name="Rozas J."/>
            <person name="Tranchant-Dubreuil C."/>
            <person name="VanBuren R."/>
            <person name="Zhang Q."/>
            <person name="Andrade A.C."/>
            <person name="Argout X."/>
            <person name="Bertrand B."/>
            <person name="de Kochko A."/>
            <person name="Graziosi G."/>
            <person name="Henry R.J."/>
            <person name="Jayarama X."/>
            <person name="Ming R."/>
            <person name="Nagai C."/>
            <person name="Rounsley S."/>
            <person name="Sankoff D."/>
            <person name="Giuliano G."/>
            <person name="Albert V.A."/>
            <person name="Wincker P."/>
            <person name="Lashermes P."/>
        </authorList>
    </citation>
    <scope>NUCLEOTIDE SEQUENCE [LARGE SCALE GENOMIC DNA]</scope>
    <source>
        <strain evidence="5">cv. DH200-94</strain>
    </source>
</reference>
<proteinExistence type="inferred from homology"/>
<dbReference type="InParanoid" id="A0A068UQR1"/>
<dbReference type="OrthoDB" id="1431247at2759"/>
<evidence type="ECO:0000313" key="4">
    <source>
        <dbReference type="EMBL" id="CDP09953.1"/>
    </source>
</evidence>
<evidence type="ECO:0000256" key="1">
    <source>
        <dbReference type="PROSITE-ProRule" id="PRU00285"/>
    </source>
</evidence>
<dbReference type="STRING" id="49390.A0A068UQR1"/>
<gene>
    <name evidence="4" type="ORF">GSCOC_T00030465001</name>
</gene>
<accession>A0A068UQR1</accession>
<keyword evidence="5" id="KW-1185">Reference proteome</keyword>
<evidence type="ECO:0000256" key="2">
    <source>
        <dbReference type="RuleBase" id="RU003616"/>
    </source>
</evidence>
<name>A0A068UQR1_COFCA</name>
<dbReference type="Proteomes" id="UP000295252">
    <property type="component" value="Chromosome X"/>
</dbReference>
<comment type="similarity">
    <text evidence="1 2">Belongs to the small heat shock protein (HSP20) family.</text>
</comment>
<dbReference type="PhylomeDB" id="A0A068UQR1"/>
<dbReference type="InterPro" id="IPR002068">
    <property type="entry name" value="A-crystallin/Hsp20_dom"/>
</dbReference>